<dbReference type="EMBL" id="KQ976556">
    <property type="protein sequence ID" value="KYM80763.1"/>
    <property type="molecule type" value="Genomic_DNA"/>
</dbReference>
<evidence type="ECO:0000313" key="4">
    <source>
        <dbReference type="EMBL" id="KYM80763.1"/>
    </source>
</evidence>
<keyword evidence="3" id="KW-0732">Signal</keyword>
<organism evidence="4 5">
    <name type="scientific">Atta colombica</name>
    <dbReference type="NCBI Taxonomy" id="520822"/>
    <lineage>
        <taxon>Eukaryota</taxon>
        <taxon>Metazoa</taxon>
        <taxon>Ecdysozoa</taxon>
        <taxon>Arthropoda</taxon>
        <taxon>Hexapoda</taxon>
        <taxon>Insecta</taxon>
        <taxon>Pterygota</taxon>
        <taxon>Neoptera</taxon>
        <taxon>Endopterygota</taxon>
        <taxon>Hymenoptera</taxon>
        <taxon>Apocrita</taxon>
        <taxon>Aculeata</taxon>
        <taxon>Formicoidea</taxon>
        <taxon>Formicidae</taxon>
        <taxon>Myrmicinae</taxon>
        <taxon>Atta</taxon>
    </lineage>
</organism>
<accession>A0A195B8A6</accession>
<dbReference type="InterPro" id="IPR051217">
    <property type="entry name" value="Insect_Cuticle_Struc_Prot"/>
</dbReference>
<dbReference type="PANTHER" id="PTHR12236:SF95">
    <property type="entry name" value="CUTICULAR PROTEIN 76BD, ISOFORM C-RELATED"/>
    <property type="match status" value="1"/>
</dbReference>
<feature type="signal peptide" evidence="3">
    <location>
        <begin position="1"/>
        <end position="22"/>
    </location>
</feature>
<proteinExistence type="predicted"/>
<name>A0A195B8A6_9HYME</name>
<dbReference type="InterPro" id="IPR000618">
    <property type="entry name" value="Insect_cuticle"/>
</dbReference>
<sequence>MSLLALQELIVCVVFVAVVVKSFPRIYEENAVEKDNGGGQTADIDRNGRGLSAYKAHPKYKYSYGVDDHHTKDHYGQKEHCDGKHIQGEYHIHEPGDNIRSIKYHADPSFAHFHGSVVGPRHELVVHDMHDHHHVDYIAHPKYEVEDHHTGDYHEQKEQRKVIGEYIIKESGGNTRTVTYHAQKIRYSRCQEWDGHRVVASLRHFLASKDNRGNTCSYRFFIFMTSRTGCVADNSTIVHRSNVKGTRIQLSYDVTSENYLRIGISKYQENTKTIAYVRSHTCYHAIDKH</sequence>
<protein>
    <submittedName>
        <fullName evidence="4">Cuticle protein 18.6, isoform B</fullName>
    </submittedName>
</protein>
<evidence type="ECO:0000256" key="2">
    <source>
        <dbReference type="PROSITE-ProRule" id="PRU00497"/>
    </source>
</evidence>
<evidence type="ECO:0000256" key="1">
    <source>
        <dbReference type="ARBA" id="ARBA00022460"/>
    </source>
</evidence>
<keyword evidence="1 2" id="KW-0193">Cuticle</keyword>
<dbReference type="GO" id="GO:0005615">
    <property type="term" value="C:extracellular space"/>
    <property type="evidence" value="ECO:0007669"/>
    <property type="project" value="TreeGrafter"/>
</dbReference>
<dbReference type="STRING" id="520822.A0A195B8A6"/>
<keyword evidence="5" id="KW-1185">Reference proteome</keyword>
<dbReference type="PANTHER" id="PTHR12236">
    <property type="entry name" value="STRUCTURAL CONTITUENT OF CUTICLE"/>
    <property type="match status" value="1"/>
</dbReference>
<dbReference type="Pfam" id="PF00379">
    <property type="entry name" value="Chitin_bind_4"/>
    <property type="match status" value="1"/>
</dbReference>
<dbReference type="GO" id="GO:0042302">
    <property type="term" value="F:structural constituent of cuticle"/>
    <property type="evidence" value="ECO:0007669"/>
    <property type="project" value="UniProtKB-UniRule"/>
</dbReference>
<gene>
    <name evidence="4" type="ORF">ALC53_08764</name>
</gene>
<dbReference type="GO" id="GO:0031012">
    <property type="term" value="C:extracellular matrix"/>
    <property type="evidence" value="ECO:0007669"/>
    <property type="project" value="TreeGrafter"/>
</dbReference>
<feature type="chain" id="PRO_5008269337" evidence="3">
    <location>
        <begin position="23"/>
        <end position="289"/>
    </location>
</feature>
<dbReference type="Proteomes" id="UP000078540">
    <property type="component" value="Unassembled WGS sequence"/>
</dbReference>
<evidence type="ECO:0000256" key="3">
    <source>
        <dbReference type="SAM" id="SignalP"/>
    </source>
</evidence>
<dbReference type="PROSITE" id="PS51155">
    <property type="entry name" value="CHIT_BIND_RR_2"/>
    <property type="match status" value="1"/>
</dbReference>
<evidence type="ECO:0000313" key="5">
    <source>
        <dbReference type="Proteomes" id="UP000078540"/>
    </source>
</evidence>
<dbReference type="AlphaFoldDB" id="A0A195B8A6"/>
<reference evidence="4 5" key="1">
    <citation type="submission" date="2015-09" db="EMBL/GenBank/DDBJ databases">
        <title>Atta colombica WGS genome.</title>
        <authorList>
            <person name="Nygaard S."/>
            <person name="Hu H."/>
            <person name="Boomsma J."/>
            <person name="Zhang G."/>
        </authorList>
    </citation>
    <scope>NUCLEOTIDE SEQUENCE [LARGE SCALE GENOMIC DNA]</scope>
    <source>
        <strain evidence="4">Treedump-2</strain>
        <tissue evidence="4">Whole body</tissue>
    </source>
</reference>